<dbReference type="EMBL" id="BMJH01000001">
    <property type="protein sequence ID" value="GGC53631.1"/>
    <property type="molecule type" value="Genomic_DNA"/>
</dbReference>
<sequence>MHALSTMPTLTDLAGDLAAGRVTSVALTTAVLDRVDATQPTLNAFRTVLRDAALRDATEADRRLSAGHRSPLLGVPVAVKDDVDVAGAPSSLGARGQFPHKSVDSEVVRRLRAAGAVIVGKTNGPEFFQWPVTSGPGFGVTRNPWSPDHTPGGSSGGAAAAVAAGIVPAALGSDGAGSIRIPAAWTNLVGIKPQRGRISIWPERELFYGLTVIGPLARTVADAALLLDIAAGSHLDDRDQPPAIEVSNAVGRDPGKLRVVVAENPPFVGSWPSIHPAVHDGLENVAQTIREIGHQTSNLHLHYGIPVGLSFLPRSLAGLDDLRNRVPDPSLLDPRTAANARVGRLLKYGPLHAARAMEPLLRRQFARVFRTADVILAPTTATPPLLTDALDGASATRTNDIITGACPYTYPWNVLGWPSVAIPAGITQDGLPVGVQLMGPENSEPLLVSLAAQLEERLRWHENAPLPW</sequence>
<evidence type="ECO:0000313" key="5">
    <source>
        <dbReference type="EMBL" id="GGC53631.1"/>
    </source>
</evidence>
<dbReference type="GO" id="GO:0004040">
    <property type="term" value="F:amidase activity"/>
    <property type="evidence" value="ECO:0007669"/>
    <property type="project" value="UniProtKB-EC"/>
</dbReference>
<dbReference type="InterPro" id="IPR023631">
    <property type="entry name" value="Amidase_dom"/>
</dbReference>
<dbReference type="Gene3D" id="3.90.1300.10">
    <property type="entry name" value="Amidase signature (AS) domain"/>
    <property type="match status" value="1"/>
</dbReference>
<dbReference type="NCBIfam" id="NF004717">
    <property type="entry name" value="PRK06061.1"/>
    <property type="match status" value="1"/>
</dbReference>
<proteinExistence type="inferred from homology"/>
<comment type="similarity">
    <text evidence="2">Belongs to the amidase family.</text>
</comment>
<comment type="catalytic activity">
    <reaction evidence="1">
        <text>a monocarboxylic acid amide + H2O = a monocarboxylate + NH4(+)</text>
        <dbReference type="Rhea" id="RHEA:12020"/>
        <dbReference type="ChEBI" id="CHEBI:15377"/>
        <dbReference type="ChEBI" id="CHEBI:28938"/>
        <dbReference type="ChEBI" id="CHEBI:35757"/>
        <dbReference type="ChEBI" id="CHEBI:83628"/>
        <dbReference type="EC" id="3.5.1.4"/>
    </reaction>
</comment>
<evidence type="ECO:0000256" key="2">
    <source>
        <dbReference type="ARBA" id="ARBA00009199"/>
    </source>
</evidence>
<dbReference type="Proteomes" id="UP000641514">
    <property type="component" value="Unassembled WGS sequence"/>
</dbReference>
<dbReference type="AlphaFoldDB" id="A0A916TZ83"/>
<gene>
    <name evidence="5" type="ORF">GCM10011410_02520</name>
</gene>
<dbReference type="InterPro" id="IPR000120">
    <property type="entry name" value="Amidase"/>
</dbReference>
<feature type="domain" description="Amidase" evidence="4">
    <location>
        <begin position="27"/>
        <end position="447"/>
    </location>
</feature>
<dbReference type="PROSITE" id="PS00571">
    <property type="entry name" value="AMIDASES"/>
    <property type="match status" value="1"/>
</dbReference>
<comment type="caution">
    <text evidence="5">The sequence shown here is derived from an EMBL/GenBank/DDBJ whole genome shotgun (WGS) entry which is preliminary data.</text>
</comment>
<dbReference type="Pfam" id="PF01425">
    <property type="entry name" value="Amidase"/>
    <property type="match status" value="1"/>
</dbReference>
<evidence type="ECO:0000256" key="1">
    <source>
        <dbReference type="ARBA" id="ARBA00001311"/>
    </source>
</evidence>
<protein>
    <recommendedName>
        <fullName evidence="3">amidase</fullName>
        <ecNumber evidence="3">3.5.1.4</ecNumber>
    </recommendedName>
</protein>
<dbReference type="InterPro" id="IPR020556">
    <property type="entry name" value="Amidase_CS"/>
</dbReference>
<evidence type="ECO:0000256" key="3">
    <source>
        <dbReference type="ARBA" id="ARBA00012922"/>
    </source>
</evidence>
<dbReference type="PANTHER" id="PTHR11895">
    <property type="entry name" value="TRANSAMIDASE"/>
    <property type="match status" value="1"/>
</dbReference>
<evidence type="ECO:0000259" key="4">
    <source>
        <dbReference type="Pfam" id="PF01425"/>
    </source>
</evidence>
<organism evidence="5 6">
    <name type="scientific">Hoyosella rhizosphaerae</name>
    <dbReference type="NCBI Taxonomy" id="1755582"/>
    <lineage>
        <taxon>Bacteria</taxon>
        <taxon>Bacillati</taxon>
        <taxon>Actinomycetota</taxon>
        <taxon>Actinomycetes</taxon>
        <taxon>Mycobacteriales</taxon>
        <taxon>Hoyosellaceae</taxon>
        <taxon>Hoyosella</taxon>
    </lineage>
</organism>
<evidence type="ECO:0000313" key="6">
    <source>
        <dbReference type="Proteomes" id="UP000641514"/>
    </source>
</evidence>
<keyword evidence="6" id="KW-1185">Reference proteome</keyword>
<dbReference type="PANTHER" id="PTHR11895:SF7">
    <property type="entry name" value="GLUTAMYL-TRNA(GLN) AMIDOTRANSFERASE SUBUNIT A, MITOCHONDRIAL"/>
    <property type="match status" value="1"/>
</dbReference>
<reference evidence="5" key="1">
    <citation type="journal article" date="2014" name="Int. J. Syst. Evol. Microbiol.">
        <title>Complete genome sequence of Corynebacterium casei LMG S-19264T (=DSM 44701T), isolated from a smear-ripened cheese.</title>
        <authorList>
            <consortium name="US DOE Joint Genome Institute (JGI-PGF)"/>
            <person name="Walter F."/>
            <person name="Albersmeier A."/>
            <person name="Kalinowski J."/>
            <person name="Ruckert C."/>
        </authorList>
    </citation>
    <scope>NUCLEOTIDE SEQUENCE</scope>
    <source>
        <strain evidence="5">CGMCC 1.15478</strain>
    </source>
</reference>
<dbReference type="RefSeq" id="WP_188669911.1">
    <property type="nucleotide sequence ID" value="NZ_BMJH01000001.1"/>
</dbReference>
<accession>A0A916TZ83</accession>
<reference evidence="5" key="2">
    <citation type="submission" date="2020-09" db="EMBL/GenBank/DDBJ databases">
        <authorList>
            <person name="Sun Q."/>
            <person name="Zhou Y."/>
        </authorList>
    </citation>
    <scope>NUCLEOTIDE SEQUENCE</scope>
    <source>
        <strain evidence="5">CGMCC 1.15478</strain>
    </source>
</reference>
<dbReference type="EC" id="3.5.1.4" evidence="3"/>
<dbReference type="SUPFAM" id="SSF75304">
    <property type="entry name" value="Amidase signature (AS) enzymes"/>
    <property type="match status" value="1"/>
</dbReference>
<dbReference type="InterPro" id="IPR036928">
    <property type="entry name" value="AS_sf"/>
</dbReference>
<name>A0A916TZ83_9ACTN</name>